<evidence type="ECO:0000256" key="1">
    <source>
        <dbReference type="ARBA" id="ARBA00006080"/>
    </source>
</evidence>
<keyword evidence="2" id="KW-0333">Golgi apparatus</keyword>
<reference evidence="4" key="1">
    <citation type="submission" date="2023-04" db="EMBL/GenBank/DDBJ databases">
        <title>Black Yeasts Isolated from many extreme environments.</title>
        <authorList>
            <person name="Coleine C."/>
            <person name="Stajich J.E."/>
            <person name="Selbmann L."/>
        </authorList>
    </citation>
    <scope>NUCLEOTIDE SEQUENCE</scope>
    <source>
        <strain evidence="4">CCFEE 5312</strain>
    </source>
</reference>
<dbReference type="AlphaFoldDB" id="A0AAJ0DFR6"/>
<dbReference type="GO" id="GO:0000938">
    <property type="term" value="C:GARP complex"/>
    <property type="evidence" value="ECO:0007669"/>
    <property type="project" value="UniProtKB-UniRule"/>
</dbReference>
<name>A0AAJ0DFR6_9PEZI</name>
<dbReference type="GO" id="GO:0032456">
    <property type="term" value="P:endocytic recycling"/>
    <property type="evidence" value="ECO:0007669"/>
    <property type="project" value="TreeGrafter"/>
</dbReference>
<dbReference type="GO" id="GO:1990745">
    <property type="term" value="C:EARP complex"/>
    <property type="evidence" value="ECO:0007669"/>
    <property type="project" value="TreeGrafter"/>
</dbReference>
<keyword evidence="2" id="KW-0653">Protein transport</keyword>
<organism evidence="4 5">
    <name type="scientific">Extremus antarcticus</name>
    <dbReference type="NCBI Taxonomy" id="702011"/>
    <lineage>
        <taxon>Eukaryota</taxon>
        <taxon>Fungi</taxon>
        <taxon>Dikarya</taxon>
        <taxon>Ascomycota</taxon>
        <taxon>Pezizomycotina</taxon>
        <taxon>Dothideomycetes</taxon>
        <taxon>Dothideomycetidae</taxon>
        <taxon>Mycosphaerellales</taxon>
        <taxon>Extremaceae</taxon>
        <taxon>Extremus</taxon>
    </lineage>
</organism>
<protein>
    <recommendedName>
        <fullName evidence="2">Vacuolar protein sorting-associated protein 51 homolog</fullName>
    </recommendedName>
</protein>
<accession>A0AAJ0DFR6</accession>
<gene>
    <name evidence="4" type="ORF">LTR09_009140</name>
</gene>
<feature type="region of interest" description="Disordered" evidence="3">
    <location>
        <begin position="1"/>
        <end position="74"/>
    </location>
</feature>
<keyword evidence="5" id="KW-1185">Reference proteome</keyword>
<dbReference type="GO" id="GO:0048193">
    <property type="term" value="P:Golgi vesicle transport"/>
    <property type="evidence" value="ECO:0007669"/>
    <property type="project" value="TreeGrafter"/>
</dbReference>
<keyword evidence="2" id="KW-0813">Transport</keyword>
<proteinExistence type="inferred from homology"/>
<evidence type="ECO:0000256" key="3">
    <source>
        <dbReference type="SAM" id="MobiDB-lite"/>
    </source>
</evidence>
<dbReference type="GO" id="GO:0016020">
    <property type="term" value="C:membrane"/>
    <property type="evidence" value="ECO:0007669"/>
    <property type="project" value="TreeGrafter"/>
</dbReference>
<dbReference type="PANTHER" id="PTHR15954:SF4">
    <property type="entry name" value="VACUOLAR PROTEIN SORTING-ASSOCIATED PROTEIN 51 HOMOLOG"/>
    <property type="match status" value="1"/>
</dbReference>
<comment type="subcellular location">
    <subcellularLocation>
        <location evidence="2">Golgi apparatus</location>
        <location evidence="2">trans-Golgi network</location>
    </subcellularLocation>
</comment>
<evidence type="ECO:0000256" key="2">
    <source>
        <dbReference type="RuleBase" id="RU368010"/>
    </source>
</evidence>
<comment type="caution">
    <text evidence="4">The sequence shown here is derived from an EMBL/GenBank/DDBJ whole genome shotgun (WGS) entry which is preliminary data.</text>
</comment>
<dbReference type="InterPro" id="IPR014812">
    <property type="entry name" value="Vps51"/>
</dbReference>
<dbReference type="Pfam" id="PF08700">
    <property type="entry name" value="VPS51_Exo84_N"/>
    <property type="match status" value="1"/>
</dbReference>
<evidence type="ECO:0000313" key="5">
    <source>
        <dbReference type="Proteomes" id="UP001271007"/>
    </source>
</evidence>
<evidence type="ECO:0000313" key="4">
    <source>
        <dbReference type="EMBL" id="KAK3049473.1"/>
    </source>
</evidence>
<dbReference type="GO" id="GO:0007030">
    <property type="term" value="P:Golgi organization"/>
    <property type="evidence" value="ECO:0007669"/>
    <property type="project" value="UniProtKB-UniRule"/>
</dbReference>
<dbReference type="Proteomes" id="UP001271007">
    <property type="component" value="Unassembled WGS sequence"/>
</dbReference>
<keyword evidence="2" id="KW-0445">Lipid transport</keyword>
<dbReference type="EMBL" id="JAWDJX010000039">
    <property type="protein sequence ID" value="KAK3049473.1"/>
    <property type="molecule type" value="Genomic_DNA"/>
</dbReference>
<sequence>MSTIASPRPSISASSRRTSTSTDTTSHAPAVDRGSLRRNRTALRDYYGLKTAAPADARDTPPSTSTSLEYERESEFDKADFDTSAYISSLLAKEGIDGVLKVEAGLISEIRSLDGEKKALVYDNYSKLIAATDTIKSMREKMDPLTPTTSTLTPAIGHIAETAATLSSDLKKSYASSGGQLDAKAQKKARSQQGTVKWVLAAPDRLRRMVQDGQRADAASEWEEVEAMLDRWSGVRGVEEVRQSCMAALRESEDG</sequence>
<comment type="subunit">
    <text evidence="2">Component of the Golgi-associated retrograde protein (GARP) complex.</text>
</comment>
<comment type="similarity">
    <text evidence="1 2">Belongs to the VPS51 family.</text>
</comment>
<feature type="compositionally biased region" description="Low complexity" evidence="3">
    <location>
        <begin position="1"/>
        <end position="26"/>
    </location>
</feature>
<dbReference type="GO" id="GO:0005829">
    <property type="term" value="C:cytosol"/>
    <property type="evidence" value="ECO:0007669"/>
    <property type="project" value="GOC"/>
</dbReference>
<dbReference type="GO" id="GO:0015031">
    <property type="term" value="P:protein transport"/>
    <property type="evidence" value="ECO:0007669"/>
    <property type="project" value="UniProtKB-UniRule"/>
</dbReference>
<dbReference type="PANTHER" id="PTHR15954">
    <property type="entry name" value="VACUOLAR PROTEIN SORTING-ASSOCIATED PROTEIN 51 HOMOLOG"/>
    <property type="match status" value="1"/>
</dbReference>
<comment type="function">
    <text evidence="2">Acts as component of the GARP complex that is involved in retrograde transport from early and late endosomes to the trans-Golgi network (TGN).</text>
</comment>
<dbReference type="GO" id="GO:0042147">
    <property type="term" value="P:retrograde transport, endosome to Golgi"/>
    <property type="evidence" value="ECO:0007669"/>
    <property type="project" value="UniProtKB-UniRule"/>
</dbReference>
<dbReference type="GO" id="GO:0006869">
    <property type="term" value="P:lipid transport"/>
    <property type="evidence" value="ECO:0007669"/>
    <property type="project" value="UniProtKB-UniRule"/>
</dbReference>